<feature type="region of interest" description="Disordered" evidence="1">
    <location>
        <begin position="27"/>
        <end position="75"/>
    </location>
</feature>
<sequence>MADDRGTLPPTPPMRVLLAACDAARVLSTPPAVPDEDRPDADRPGPDRRGDNRADRPDADHRSARRRPGGQRDAA</sequence>
<name>A0AA90H7N2_9ACTN</name>
<comment type="caution">
    <text evidence="2">The sequence shown here is derived from an EMBL/GenBank/DDBJ whole genome shotgun (WGS) entry which is preliminary data.</text>
</comment>
<reference evidence="2" key="1">
    <citation type="submission" date="2023-05" db="EMBL/GenBank/DDBJ databases">
        <title>Streptantibioticus silvisoli sp. nov., acidotolerant actinomycetes 1 from pine litter.</title>
        <authorList>
            <person name="Swiecimska M."/>
            <person name="Golinska P."/>
            <person name="Sangal V."/>
            <person name="Wachnowicz B."/>
            <person name="Goodfellow M."/>
        </authorList>
    </citation>
    <scope>NUCLEOTIDE SEQUENCE</scope>
    <source>
        <strain evidence="2">SL13</strain>
    </source>
</reference>
<feature type="compositionally biased region" description="Basic and acidic residues" evidence="1">
    <location>
        <begin position="40"/>
        <end position="62"/>
    </location>
</feature>
<dbReference type="EMBL" id="JABXJJ020000036">
    <property type="protein sequence ID" value="MDI5972721.1"/>
    <property type="molecule type" value="Genomic_DNA"/>
</dbReference>
<organism evidence="2">
    <name type="scientific">Streptantibioticus silvisoli</name>
    <dbReference type="NCBI Taxonomy" id="2705255"/>
    <lineage>
        <taxon>Bacteria</taxon>
        <taxon>Bacillati</taxon>
        <taxon>Actinomycetota</taxon>
        <taxon>Actinomycetes</taxon>
        <taxon>Kitasatosporales</taxon>
        <taxon>Streptomycetaceae</taxon>
        <taxon>Streptantibioticus</taxon>
    </lineage>
</organism>
<evidence type="ECO:0000256" key="1">
    <source>
        <dbReference type="SAM" id="MobiDB-lite"/>
    </source>
</evidence>
<proteinExistence type="predicted"/>
<protein>
    <submittedName>
        <fullName evidence="2">Uncharacterized protein</fullName>
    </submittedName>
</protein>
<gene>
    <name evidence="2" type="ORF">POF50_025835</name>
</gene>
<dbReference type="RefSeq" id="WP_271316172.1">
    <property type="nucleotide sequence ID" value="NZ_JABXJJ020000036.1"/>
</dbReference>
<dbReference type="AlphaFoldDB" id="A0AA90H7N2"/>
<evidence type="ECO:0000313" key="2">
    <source>
        <dbReference type="EMBL" id="MDI5972721.1"/>
    </source>
</evidence>
<accession>A0AA90H7N2</accession>